<gene>
    <name evidence="4 6" type="primary">fliE</name>
    <name evidence="6" type="ORF">AAIG11_03115</name>
</gene>
<protein>
    <recommendedName>
        <fullName evidence="4 5">Flagellar hook-basal body complex protein FliE</fullName>
    </recommendedName>
</protein>
<comment type="caution">
    <text evidence="6">The sequence shown here is derived from an EMBL/GenBank/DDBJ whole genome shotgun (WGS) entry which is preliminary data.</text>
</comment>
<evidence type="ECO:0000313" key="7">
    <source>
        <dbReference type="Proteomes" id="UP001407405"/>
    </source>
</evidence>
<evidence type="ECO:0000256" key="3">
    <source>
        <dbReference type="ARBA" id="ARBA00023143"/>
    </source>
</evidence>
<evidence type="ECO:0000256" key="2">
    <source>
        <dbReference type="ARBA" id="ARBA00009272"/>
    </source>
</evidence>
<dbReference type="NCBIfam" id="TIGR00205">
    <property type="entry name" value="fliE"/>
    <property type="match status" value="1"/>
</dbReference>
<organism evidence="6 7">
    <name type="scientific">Anoxynatronum sibiricum</name>
    <dbReference type="NCBI Taxonomy" id="210623"/>
    <lineage>
        <taxon>Bacteria</taxon>
        <taxon>Bacillati</taxon>
        <taxon>Bacillota</taxon>
        <taxon>Clostridia</taxon>
        <taxon>Eubacteriales</taxon>
        <taxon>Clostridiaceae</taxon>
        <taxon>Anoxynatronum</taxon>
    </lineage>
</organism>
<dbReference type="InterPro" id="IPR001624">
    <property type="entry name" value="FliE"/>
</dbReference>
<keyword evidence="7" id="KW-1185">Reference proteome</keyword>
<keyword evidence="6" id="KW-0969">Cilium</keyword>
<dbReference type="PRINTS" id="PR01006">
    <property type="entry name" value="FLGHOOKFLIE"/>
</dbReference>
<keyword evidence="6" id="KW-0966">Cell projection</keyword>
<evidence type="ECO:0000256" key="4">
    <source>
        <dbReference type="HAMAP-Rule" id="MF_00724"/>
    </source>
</evidence>
<name>A0ABU9VTJ3_9CLOT</name>
<dbReference type="PANTHER" id="PTHR34653:SF1">
    <property type="entry name" value="FLAGELLAR HOOK-BASAL BODY COMPLEX PROTEIN FLIE"/>
    <property type="match status" value="1"/>
</dbReference>
<dbReference type="Pfam" id="PF02049">
    <property type="entry name" value="FliE"/>
    <property type="match status" value="1"/>
</dbReference>
<comment type="similarity">
    <text evidence="2 4">Belongs to the FliE family.</text>
</comment>
<keyword evidence="3 4" id="KW-0975">Bacterial flagellum</keyword>
<reference evidence="6 7" key="1">
    <citation type="submission" date="2024-04" db="EMBL/GenBank/DDBJ databases">
        <title>Genome sequencing and metabolic network reconstruction of aminoacids and betaine degradation by Anoxynatronum sibiricum.</title>
        <authorList>
            <person name="Detkova E.N."/>
            <person name="Boltjanskaja Y.V."/>
            <person name="Mardanov A.V."/>
            <person name="Kevbrin V."/>
        </authorList>
    </citation>
    <scope>NUCLEOTIDE SEQUENCE [LARGE SCALE GENOMIC DNA]</scope>
    <source>
        <strain evidence="6 7">Z-7981</strain>
    </source>
</reference>
<dbReference type="Proteomes" id="UP001407405">
    <property type="component" value="Unassembled WGS sequence"/>
</dbReference>
<evidence type="ECO:0000256" key="5">
    <source>
        <dbReference type="NCBIfam" id="TIGR00205"/>
    </source>
</evidence>
<dbReference type="PANTHER" id="PTHR34653">
    <property type="match status" value="1"/>
</dbReference>
<keyword evidence="6" id="KW-0282">Flagellum</keyword>
<dbReference type="HAMAP" id="MF_00724">
    <property type="entry name" value="FliE"/>
    <property type="match status" value="1"/>
</dbReference>
<evidence type="ECO:0000313" key="6">
    <source>
        <dbReference type="EMBL" id="MEN1759454.1"/>
    </source>
</evidence>
<evidence type="ECO:0000256" key="1">
    <source>
        <dbReference type="ARBA" id="ARBA00004117"/>
    </source>
</evidence>
<accession>A0ABU9VTJ3</accession>
<comment type="subcellular location">
    <subcellularLocation>
        <location evidence="1 4">Bacterial flagellum basal body</location>
    </subcellularLocation>
</comment>
<sequence length="99" mass="11228">MELMSVSRLMTESSLGLFDQKQTNQEQSSFLAVMENALRETNELQLESNQYAEKLATGQVDNLHDVIIAGQKAEIAFQMVAAVRGKVMEAYREIMRMQI</sequence>
<dbReference type="RefSeq" id="WP_343184808.1">
    <property type="nucleotide sequence ID" value="NZ_JBCITM010000002.1"/>
</dbReference>
<dbReference type="EMBL" id="JBCITM010000002">
    <property type="protein sequence ID" value="MEN1759454.1"/>
    <property type="molecule type" value="Genomic_DNA"/>
</dbReference>
<proteinExistence type="inferred from homology"/>